<protein>
    <submittedName>
        <fullName evidence="1">Uncharacterized protein</fullName>
    </submittedName>
</protein>
<comment type="caution">
    <text evidence="1">The sequence shown here is derived from an EMBL/GenBank/DDBJ whole genome shotgun (WGS) entry which is preliminary data.</text>
</comment>
<name>E7FQD6_9LACO</name>
<dbReference type="PATRIC" id="fig|525362.12.peg.110"/>
<sequence length="68" mass="7859">MREFFNVPVQVAYDNGDVENYGDGAKKNLALKLSFTEILDQRIYVQITKRLGDAFTSFPSLFQFFKLC</sequence>
<proteinExistence type="predicted"/>
<dbReference type="AlphaFoldDB" id="E7FQD6"/>
<dbReference type="Proteomes" id="UP000004099">
    <property type="component" value="Unassembled WGS sequence"/>
</dbReference>
<accession>E7FQD6</accession>
<evidence type="ECO:0000313" key="2">
    <source>
        <dbReference type="Proteomes" id="UP000004099"/>
    </source>
</evidence>
<organism evidence="1 2">
    <name type="scientific">Ligilactobacillus ruminis ATCC 25644</name>
    <dbReference type="NCBI Taxonomy" id="525362"/>
    <lineage>
        <taxon>Bacteria</taxon>
        <taxon>Bacillati</taxon>
        <taxon>Bacillota</taxon>
        <taxon>Bacilli</taxon>
        <taxon>Lactobacillales</taxon>
        <taxon>Lactobacillaceae</taxon>
        <taxon>Ligilactobacillus</taxon>
    </lineage>
</organism>
<reference evidence="1 2" key="1">
    <citation type="submission" date="2011-01" db="EMBL/GenBank/DDBJ databases">
        <authorList>
            <person name="Muzny D."/>
            <person name="Qin X."/>
            <person name="Buhay C."/>
            <person name="Dugan-Rocha S."/>
            <person name="Ding Y."/>
            <person name="Chen G."/>
            <person name="Hawes A."/>
            <person name="Holder M."/>
            <person name="Jhangiani S."/>
            <person name="Johnson A."/>
            <person name="Khan Z."/>
            <person name="Li Z."/>
            <person name="Liu W."/>
            <person name="Liu X."/>
            <person name="Perez L."/>
            <person name="Shen H."/>
            <person name="Wang Q."/>
            <person name="Watt J."/>
            <person name="Xi L."/>
            <person name="Xin Y."/>
            <person name="Zhou J."/>
            <person name="Deng J."/>
            <person name="Jiang H."/>
            <person name="Liu Y."/>
            <person name="Qu J."/>
            <person name="Song X.-Z."/>
            <person name="Zhang L."/>
            <person name="Villasana D."/>
            <person name="Johnson A."/>
            <person name="Liu J."/>
            <person name="Liyanage D."/>
            <person name="Lorensuhewa L."/>
            <person name="Robinson T."/>
            <person name="Song A."/>
            <person name="Song B.-B."/>
            <person name="Dinh H."/>
            <person name="Thornton R."/>
            <person name="Coyle M."/>
            <person name="Francisco L."/>
            <person name="Jackson L."/>
            <person name="Javaid M."/>
            <person name="Korchina V."/>
            <person name="Kovar C."/>
            <person name="Mata R."/>
            <person name="Mathew T."/>
            <person name="Ngo R."/>
            <person name="Nguyen L."/>
            <person name="Nguyen N."/>
            <person name="Okwuonu G."/>
            <person name="Ongeri F."/>
            <person name="Pham C."/>
            <person name="Simmons D."/>
            <person name="Wilczek-Boney K."/>
            <person name="Hale W."/>
            <person name="Jakkamsetti A."/>
            <person name="Pham P."/>
            <person name="Ruth R."/>
            <person name="San Lucas F."/>
            <person name="Warren J."/>
            <person name="Zhang J."/>
            <person name="Zhao Z."/>
            <person name="Zhou C."/>
            <person name="Zhu D."/>
            <person name="Lee S."/>
            <person name="Bess C."/>
            <person name="Blankenburg K."/>
            <person name="Forbes L."/>
            <person name="Fu Q."/>
            <person name="Gubbala S."/>
            <person name="Hirani K."/>
            <person name="Jayaseelan J.C."/>
            <person name="Lara F."/>
            <person name="Munidasa M."/>
            <person name="Palculict T."/>
            <person name="Patil S."/>
            <person name="Pu L.-L."/>
            <person name="Saada N."/>
            <person name="Tang L."/>
            <person name="Weissenberger G."/>
            <person name="Zhu Y."/>
            <person name="Hemphill L."/>
            <person name="Shang Y."/>
            <person name="Youmans B."/>
            <person name="Ayvaz T."/>
            <person name="Ross M."/>
            <person name="Santibanez J."/>
            <person name="Aqrawi P."/>
            <person name="Gross S."/>
            <person name="Joshi V."/>
            <person name="Fowler G."/>
            <person name="Nazareth L."/>
            <person name="Reid J."/>
            <person name="Worley K."/>
            <person name="Petrosino J."/>
            <person name="Highlander S."/>
            <person name="Gibbs R."/>
        </authorList>
    </citation>
    <scope>NUCLEOTIDE SEQUENCE [LARGE SCALE GENOMIC DNA]</scope>
    <source>
        <strain evidence="1 2">ATCC 25644</strain>
    </source>
</reference>
<dbReference type="EMBL" id="ACGS02000036">
    <property type="protein sequence ID" value="EFZ34816.1"/>
    <property type="molecule type" value="Genomic_DNA"/>
</dbReference>
<evidence type="ECO:0000313" key="1">
    <source>
        <dbReference type="EMBL" id="EFZ34816.1"/>
    </source>
</evidence>
<gene>
    <name evidence="1" type="ORF">HMPREF0542_11113</name>
</gene>
<dbReference type="HOGENOM" id="CLU_2788736_0_0_9"/>